<dbReference type="Gene3D" id="1.25.40.10">
    <property type="entry name" value="Tetratricopeptide repeat domain"/>
    <property type="match status" value="1"/>
</dbReference>
<feature type="region of interest" description="Disordered" evidence="1">
    <location>
        <begin position="30"/>
        <end position="146"/>
    </location>
</feature>
<organism evidence="3 4">
    <name type="scientific">Metarhizobium album</name>
    <dbReference type="NCBI Taxonomy" id="2182425"/>
    <lineage>
        <taxon>Bacteria</taxon>
        <taxon>Pseudomonadati</taxon>
        <taxon>Pseudomonadota</taxon>
        <taxon>Alphaproteobacteria</taxon>
        <taxon>Hyphomicrobiales</taxon>
        <taxon>Rhizobiaceae</taxon>
        <taxon>Metarhizobium</taxon>
    </lineage>
</organism>
<dbReference type="Gene3D" id="1.20.1270.70">
    <property type="entry name" value="Designed single chain three-helix bundle"/>
    <property type="match status" value="1"/>
</dbReference>
<evidence type="ECO:0000256" key="1">
    <source>
        <dbReference type="SAM" id="MobiDB-lite"/>
    </source>
</evidence>
<dbReference type="InterPro" id="IPR006597">
    <property type="entry name" value="Sel1-like"/>
</dbReference>
<accession>A0A2U2DWM0</accession>
<dbReference type="InterPro" id="IPR002477">
    <property type="entry name" value="Peptidoglycan-bd-like"/>
</dbReference>
<comment type="caution">
    <text evidence="3">The sequence shown here is derived from an EMBL/GenBank/DDBJ whole genome shotgun (WGS) entry which is preliminary data.</text>
</comment>
<dbReference type="Pfam" id="PF08238">
    <property type="entry name" value="Sel1"/>
    <property type="match status" value="4"/>
</dbReference>
<feature type="compositionally biased region" description="Polar residues" evidence="1">
    <location>
        <begin position="912"/>
        <end position="935"/>
    </location>
</feature>
<reference evidence="3 4" key="1">
    <citation type="submission" date="2018-05" db="EMBL/GenBank/DDBJ databases">
        <title>The draft genome of strain NS-104.</title>
        <authorList>
            <person name="Hang P."/>
            <person name="Jiang J."/>
        </authorList>
    </citation>
    <scope>NUCLEOTIDE SEQUENCE [LARGE SCALE GENOMIC DNA]</scope>
    <source>
        <strain evidence="3 4">NS-104</strain>
    </source>
</reference>
<dbReference type="InterPro" id="IPR011990">
    <property type="entry name" value="TPR-like_helical_dom_sf"/>
</dbReference>
<dbReference type="PANTHER" id="PTHR11102:SF160">
    <property type="entry name" value="ERAD-ASSOCIATED E3 UBIQUITIN-PROTEIN LIGASE COMPONENT HRD3"/>
    <property type="match status" value="1"/>
</dbReference>
<dbReference type="SUPFAM" id="SSF47090">
    <property type="entry name" value="PGBD-like"/>
    <property type="match status" value="1"/>
</dbReference>
<sequence>MNGSRNHSRHGDTSSLDALSRTIEGLEARIEGLMGAPVRADSRPRPPQADYGPRPEQPPARYREPVAEREARPDPLAEIRQRQRMLDSGRDRPQARAGIETRQEVRPSEQRPQEPRRAVTRESYAQPEQRRQPPMAAPPQAGAADHQMKEIAQALVSLRQELKRDISEGVSREVGALRSEMRNIKASAQDQHFAADVRDDLARLAHSIDQLGSQGAPSREIVGLRTEFEDLRTLMDGLAREDSVRRMETRWHGVEDRLQALDPVPLQEELVSLAYRLDDIKSHLGNMSSDPAIRVLEDKMISIASALETLGDRMQPNDHAIAEQFAGLDLRLDEISRAIVAGNRSPNTFDPSLVQRLEGRLNALADQIDGIGHAAMNRPDPAAAFGARIEALTTRIEEFANVEAASRLEERLDQLSMMLERSQKAPATAELTGYLSDISRKIDALDQGSVNDVLAERLDYLARRIDDMEFHPQPAPAPALDDDAFRRIEGQLLDIATRLDETAAAPASDNRALKALEEQIAHLSLLISEPRQDSLSPQVESRMAALEDYMATSDEYIIEAARQAAEAVVEAYSRNGMTGGAAAPADMSALTALAHDLRNLEDLTRHSESRTQQTFEALHDTLVQIAGRLETMDDRFRSLEDRSFERRSEPVMPKAAQPVFAETAYEEPARPFGGKSGLDDFDGLDTGLTAYPPRDIQPSTDGQSSPVIRTMAPEPVEADIVPAAETATAEKAMPSKGSLLVSLGKRLLGRKSAPVVAERAMIEPTPPLAPEDMIPADDANELLEPGSGAPDVKKILERVRASQNGQRVAATAEVDRADYIAAARRAAQAAAQEVDQAQQRFSAGKVGAGFGAKFSQHRRPILMAVGAILLALMAVPLVNTLVRGEKAPSAVEATTETTPSVTTGADPATAKLDNSASAFDTQTPDANPSDSTATETLPGDTKAIAGQSAAEDTFVNATAAATGELPVAGDSIEEPSTAATADAEPVQETAIVVPAAITPKSLSDAAVNGDPAALFEIGARYTEGRGVPVDLAEAAKWYQRAADKGFAPAQYRIANLFEKGTGVERDLAKAKSYYQQAADKGNASAMHNLAVLLATGVEGKPDFDTAVSWFVKAADLGVADSQFNLAILYARGNGVKQDLEQSYKWFAIAAKDGDKDAAQKRDEVANAMRPEQLENARAQVDLWKPQPLNADANSVNIPDEWVGKGVKTASVDMKKAVRNIQAILNNNGFDAGTPDGEMGKKTVNAIKAFQKSIGQEPDGKITDALVKELLARNK</sequence>
<feature type="region of interest" description="Disordered" evidence="1">
    <location>
        <begin position="887"/>
        <end position="938"/>
    </location>
</feature>
<dbReference type="AlphaFoldDB" id="A0A2U2DWM0"/>
<evidence type="ECO:0000313" key="4">
    <source>
        <dbReference type="Proteomes" id="UP000245252"/>
    </source>
</evidence>
<dbReference type="PANTHER" id="PTHR11102">
    <property type="entry name" value="SEL-1-LIKE PROTEIN"/>
    <property type="match status" value="1"/>
</dbReference>
<proteinExistence type="predicted"/>
<dbReference type="OrthoDB" id="5295703at2"/>
<dbReference type="Pfam" id="PF01471">
    <property type="entry name" value="PG_binding_1"/>
    <property type="match status" value="1"/>
</dbReference>
<evidence type="ECO:0000313" key="3">
    <source>
        <dbReference type="EMBL" id="PWE57701.1"/>
    </source>
</evidence>
<keyword evidence="4" id="KW-1185">Reference proteome</keyword>
<feature type="compositionally biased region" description="Low complexity" evidence="1">
    <location>
        <begin position="132"/>
        <end position="144"/>
    </location>
</feature>
<gene>
    <name evidence="3" type="ORF">DEM27_00370</name>
</gene>
<protein>
    <submittedName>
        <fullName evidence="3">Hemagglutinin</fullName>
    </submittedName>
</protein>
<dbReference type="SMART" id="SM00671">
    <property type="entry name" value="SEL1"/>
    <property type="match status" value="4"/>
</dbReference>
<dbReference type="InterPro" id="IPR036366">
    <property type="entry name" value="PGBDSf"/>
</dbReference>
<dbReference type="SUPFAM" id="SSF81901">
    <property type="entry name" value="HCP-like"/>
    <property type="match status" value="1"/>
</dbReference>
<dbReference type="Proteomes" id="UP000245252">
    <property type="component" value="Unassembled WGS sequence"/>
</dbReference>
<feature type="compositionally biased region" description="Low complexity" evidence="1">
    <location>
        <begin position="888"/>
        <end position="903"/>
    </location>
</feature>
<dbReference type="RefSeq" id="WP_109456218.1">
    <property type="nucleotide sequence ID" value="NZ_QFBC01000001.1"/>
</dbReference>
<feature type="region of interest" description="Disordered" evidence="1">
    <location>
        <begin position="1"/>
        <end position="20"/>
    </location>
</feature>
<dbReference type="Gene3D" id="1.10.101.10">
    <property type="entry name" value="PGBD-like superfamily/PGBD"/>
    <property type="match status" value="1"/>
</dbReference>
<name>A0A2U2DWM0_9HYPH</name>
<dbReference type="EMBL" id="QFBC01000001">
    <property type="protein sequence ID" value="PWE57701.1"/>
    <property type="molecule type" value="Genomic_DNA"/>
</dbReference>
<dbReference type="InterPro" id="IPR050767">
    <property type="entry name" value="Sel1_AlgK"/>
</dbReference>
<feature type="domain" description="Peptidoglycan binding-like" evidence="2">
    <location>
        <begin position="1216"/>
        <end position="1267"/>
    </location>
</feature>
<evidence type="ECO:0000259" key="2">
    <source>
        <dbReference type="Pfam" id="PF01471"/>
    </source>
</evidence>
<feature type="compositionally biased region" description="Basic and acidic residues" evidence="1">
    <location>
        <begin position="61"/>
        <end position="120"/>
    </location>
</feature>
<dbReference type="InterPro" id="IPR036365">
    <property type="entry name" value="PGBD-like_sf"/>
</dbReference>